<organism evidence="5">
    <name type="scientific">Zea mays</name>
    <name type="common">Maize</name>
    <dbReference type="NCBI Taxonomy" id="4577"/>
    <lineage>
        <taxon>Eukaryota</taxon>
        <taxon>Viridiplantae</taxon>
        <taxon>Streptophyta</taxon>
        <taxon>Embryophyta</taxon>
        <taxon>Tracheophyta</taxon>
        <taxon>Spermatophyta</taxon>
        <taxon>Magnoliopsida</taxon>
        <taxon>Liliopsida</taxon>
        <taxon>Poales</taxon>
        <taxon>Poaceae</taxon>
        <taxon>PACMAD clade</taxon>
        <taxon>Panicoideae</taxon>
        <taxon>Andropogonodae</taxon>
        <taxon>Andropogoneae</taxon>
        <taxon>Tripsacinae</taxon>
        <taxon>Zea</taxon>
    </lineage>
</organism>
<dbReference type="ExpressionAtlas" id="A0A1D6E4R4">
    <property type="expression patterns" value="baseline and differential"/>
</dbReference>
<feature type="domain" description="Remorin N-terminal" evidence="4">
    <location>
        <begin position="23"/>
        <end position="83"/>
    </location>
</feature>
<evidence type="ECO:0000256" key="1">
    <source>
        <dbReference type="ARBA" id="ARBA00005711"/>
    </source>
</evidence>
<gene>
    <name evidence="5" type="ORF">ZEAMMB73_Zm00001d002842</name>
</gene>
<dbReference type="EMBL" id="CM007648">
    <property type="protein sequence ID" value="ONM15489.1"/>
    <property type="molecule type" value="Genomic_DNA"/>
</dbReference>
<dbReference type="Pfam" id="PF03766">
    <property type="entry name" value="Remorin_N"/>
    <property type="match status" value="1"/>
</dbReference>
<accession>A0A1D6E4R4</accession>
<dbReference type="AlphaFoldDB" id="A0A1D6E4R4"/>
<feature type="compositionally biased region" description="Pro residues" evidence="2">
    <location>
        <begin position="35"/>
        <end position="44"/>
    </location>
</feature>
<sequence>MAEEEAKKVEVEVTKEPEAAAKEDVADDKAVIPATDPPPPPPPADDSKALAIVEKVADEPAPEKPAPAKQGGSNDRDLALARVETEKRNSLIKAWEENEKTKAENKAAKKVSAILSWENTKKANIEAELKKIEVISS</sequence>
<dbReference type="InterPro" id="IPR005518">
    <property type="entry name" value="Remorin_N"/>
</dbReference>
<evidence type="ECO:0000313" key="5">
    <source>
        <dbReference type="EMBL" id="ONM15489.1"/>
    </source>
</evidence>
<evidence type="ECO:0000256" key="2">
    <source>
        <dbReference type="SAM" id="MobiDB-lite"/>
    </source>
</evidence>
<dbReference type="InterPro" id="IPR005516">
    <property type="entry name" value="Remorin_C"/>
</dbReference>
<feature type="compositionally biased region" description="Basic and acidic residues" evidence="2">
    <location>
        <begin position="1"/>
        <end position="30"/>
    </location>
</feature>
<reference evidence="5" key="1">
    <citation type="submission" date="2015-12" db="EMBL/GenBank/DDBJ databases">
        <title>Update maize B73 reference genome by single molecule sequencing technologies.</title>
        <authorList>
            <consortium name="Maize Genome Sequencing Project"/>
            <person name="Ware D."/>
        </authorList>
    </citation>
    <scope>NUCLEOTIDE SEQUENCE [LARGE SCALE GENOMIC DNA]</scope>
    <source>
        <tissue evidence="5">Seedling</tissue>
    </source>
</reference>
<protein>
    <submittedName>
        <fullName evidence="5">Remorin family protein</fullName>
    </submittedName>
</protein>
<feature type="region of interest" description="Disordered" evidence="2">
    <location>
        <begin position="1"/>
        <end position="76"/>
    </location>
</feature>
<comment type="similarity">
    <text evidence="1">Belongs to the remorin family.</text>
</comment>
<name>A0A1D6E4R4_MAIZE</name>
<feature type="domain" description="Remorin C-terminal" evidence="3">
    <location>
        <begin position="86"/>
        <end position="134"/>
    </location>
</feature>
<dbReference type="PANTHER" id="PTHR31775:SF5">
    <property type="entry name" value="REMORIN 1.4"/>
    <property type="match status" value="1"/>
</dbReference>
<dbReference type="Pfam" id="PF03763">
    <property type="entry name" value="Remorin_C"/>
    <property type="match status" value="1"/>
</dbReference>
<dbReference type="PANTHER" id="PTHR31775">
    <property type="entry name" value="OS02G0117200 PROTEIN"/>
    <property type="match status" value="1"/>
</dbReference>
<proteinExistence type="inferred from homology"/>
<evidence type="ECO:0000259" key="4">
    <source>
        <dbReference type="Pfam" id="PF03766"/>
    </source>
</evidence>
<evidence type="ECO:0000259" key="3">
    <source>
        <dbReference type="Pfam" id="PF03763"/>
    </source>
</evidence>